<proteinExistence type="predicted"/>
<name>A0A6J1EHG6_CUCMO</name>
<protein>
    <submittedName>
        <fullName evidence="2">Uncharacterized protein LOC111433416</fullName>
    </submittedName>
</protein>
<evidence type="ECO:0000313" key="1">
    <source>
        <dbReference type="Proteomes" id="UP000504609"/>
    </source>
</evidence>
<dbReference type="GeneID" id="111433416"/>
<dbReference type="RefSeq" id="XP_022926238.1">
    <property type="nucleotide sequence ID" value="XM_023070470.1"/>
</dbReference>
<evidence type="ECO:0000313" key="2">
    <source>
        <dbReference type="RefSeq" id="XP_022926238.1"/>
    </source>
</evidence>
<reference evidence="2" key="1">
    <citation type="submission" date="2025-08" db="UniProtKB">
        <authorList>
            <consortium name="RefSeq"/>
        </authorList>
    </citation>
    <scope>IDENTIFICATION</scope>
    <source>
        <tissue evidence="2">Young leaves</tissue>
    </source>
</reference>
<organism evidence="1 2">
    <name type="scientific">Cucurbita moschata</name>
    <name type="common">Winter crookneck squash</name>
    <name type="synonym">Cucurbita pepo var. moschata</name>
    <dbReference type="NCBI Taxonomy" id="3662"/>
    <lineage>
        <taxon>Eukaryota</taxon>
        <taxon>Viridiplantae</taxon>
        <taxon>Streptophyta</taxon>
        <taxon>Embryophyta</taxon>
        <taxon>Tracheophyta</taxon>
        <taxon>Spermatophyta</taxon>
        <taxon>Magnoliopsida</taxon>
        <taxon>eudicotyledons</taxon>
        <taxon>Gunneridae</taxon>
        <taxon>Pentapetalae</taxon>
        <taxon>rosids</taxon>
        <taxon>fabids</taxon>
        <taxon>Cucurbitales</taxon>
        <taxon>Cucurbitaceae</taxon>
        <taxon>Cucurbiteae</taxon>
        <taxon>Cucurbita</taxon>
    </lineage>
</organism>
<dbReference type="AlphaFoldDB" id="A0A6J1EHG6"/>
<sequence length="119" mass="12700">MAINVGSSRASPLFNCMAEIIRRLPGCLMLAGITVGLRSVITKHFASGIGITLCFRRNSIPSITSKSSMRTTTRSSSPVQSPILKETLLETPTIGKASELTAFIFPGSFPMVSPNLRAS</sequence>
<keyword evidence="1" id="KW-1185">Reference proteome</keyword>
<gene>
    <name evidence="2" type="primary">LOC111433416</name>
</gene>
<dbReference type="Proteomes" id="UP000504609">
    <property type="component" value="Unplaced"/>
</dbReference>
<dbReference type="KEGG" id="cmos:111433416"/>
<accession>A0A6J1EHG6</accession>